<dbReference type="GO" id="GO:0017057">
    <property type="term" value="F:6-phosphogluconolactonase activity"/>
    <property type="evidence" value="ECO:0007669"/>
    <property type="project" value="TreeGrafter"/>
</dbReference>
<organism evidence="2 3">
    <name type="scientific">Streptococcus pluranimalium</name>
    <dbReference type="NCBI Taxonomy" id="82348"/>
    <lineage>
        <taxon>Bacteria</taxon>
        <taxon>Bacillati</taxon>
        <taxon>Bacillota</taxon>
        <taxon>Bacilli</taxon>
        <taxon>Lactobacillales</taxon>
        <taxon>Streptococcaceae</taxon>
        <taxon>Streptococcus</taxon>
    </lineage>
</organism>
<keyword evidence="3" id="KW-1185">Reference proteome</keyword>
<dbReference type="AlphaFoldDB" id="A0A2L0D4Y1"/>
<name>A0A2L0D4Y1_9STRE</name>
<reference evidence="2 3" key="2">
    <citation type="submission" date="2018-02" db="EMBL/GenBank/DDBJ databases">
        <title>Whole genome sequencing analysis of Streptococcus pluranimalium isolated from cattle infected mastitis in China.</title>
        <authorList>
            <person name="Zhang J.-R."/>
            <person name="Hu G.-Z."/>
        </authorList>
    </citation>
    <scope>NUCLEOTIDE SEQUENCE [LARGE SCALE GENOMIC DNA]</scope>
    <source>
        <strain evidence="2 3">TH11417</strain>
    </source>
</reference>
<dbReference type="KEGG" id="splr:C0J00_05815"/>
<proteinExistence type="inferred from homology"/>
<dbReference type="PANTHER" id="PTHR30344">
    <property type="entry name" value="6-PHOSPHOGLUCONOLACTONASE-RELATED"/>
    <property type="match status" value="1"/>
</dbReference>
<dbReference type="RefSeq" id="WP_104967986.1">
    <property type="nucleotide sequence ID" value="NZ_CP025536.1"/>
</dbReference>
<dbReference type="InterPro" id="IPR050282">
    <property type="entry name" value="Cycloisomerase_2"/>
</dbReference>
<dbReference type="EMBL" id="CP025536">
    <property type="protein sequence ID" value="AUW96659.1"/>
    <property type="molecule type" value="Genomic_DNA"/>
</dbReference>
<dbReference type="OrthoDB" id="9790815at2"/>
<dbReference type="InterPro" id="IPR019405">
    <property type="entry name" value="Lactonase_7-beta_prop"/>
</dbReference>
<evidence type="ECO:0000256" key="1">
    <source>
        <dbReference type="ARBA" id="ARBA00005564"/>
    </source>
</evidence>
<evidence type="ECO:0000313" key="3">
    <source>
        <dbReference type="Proteomes" id="UP000238956"/>
    </source>
</evidence>
<dbReference type="Gene3D" id="2.130.10.10">
    <property type="entry name" value="YVTN repeat-like/Quinoprotein amine dehydrogenase"/>
    <property type="match status" value="1"/>
</dbReference>
<dbReference type="GO" id="GO:0005829">
    <property type="term" value="C:cytosol"/>
    <property type="evidence" value="ECO:0007669"/>
    <property type="project" value="TreeGrafter"/>
</dbReference>
<accession>A0A2L0D4Y1</accession>
<gene>
    <name evidence="2" type="ORF">C0J00_05815</name>
</gene>
<protein>
    <submittedName>
        <fullName evidence="2">Carboxy-cis,cis-muconate cyclase</fullName>
    </submittedName>
</protein>
<reference evidence="2 3" key="1">
    <citation type="submission" date="2017-12" db="EMBL/GenBank/DDBJ databases">
        <authorList>
            <person name="Hurst M.R.H."/>
        </authorList>
    </citation>
    <scope>NUCLEOTIDE SEQUENCE [LARGE SCALE GENOMIC DNA]</scope>
    <source>
        <strain evidence="2 3">TH11417</strain>
    </source>
</reference>
<dbReference type="InterPro" id="IPR015943">
    <property type="entry name" value="WD40/YVTN_repeat-like_dom_sf"/>
</dbReference>
<evidence type="ECO:0000313" key="2">
    <source>
        <dbReference type="EMBL" id="AUW96659.1"/>
    </source>
</evidence>
<sequence>MIHTLLFGTYTKRLSQGIYQAKFDTKSGKLFECQLFTKTKQPTYLAWANKGDLLAVKQNNKMGGIASFNAGGKEINHVLLEGAPLCHLHFDQQRQLAYGANYHKGEISVYFVNSDGSLTLSDIIKHDGNGPHPNQETAHVHFVGLTPDNVLVTCDLGSDQMITYAISSEGRLNPLDTYDSTSGAGPRHLVFHPHLPIAYLLCELNASIEILSYTGNGHFERLDIISTIPNSYQDFNATAAIRLSSDGNFLYASNRGPDSIAVYKIQDNGCLELLQLENSRGNIPRDFILSPDEKHLIVAHQDSDNITVFKRSPETGRLTVLSDDFHVPECVCLLFK</sequence>
<dbReference type="InterPro" id="IPR011048">
    <property type="entry name" value="Haem_d1_sf"/>
</dbReference>
<dbReference type="SUPFAM" id="SSF51004">
    <property type="entry name" value="C-terminal (heme d1) domain of cytochrome cd1-nitrite reductase"/>
    <property type="match status" value="1"/>
</dbReference>
<dbReference type="PANTHER" id="PTHR30344:SF1">
    <property type="entry name" value="6-PHOSPHOGLUCONOLACTONASE"/>
    <property type="match status" value="1"/>
</dbReference>
<dbReference type="Proteomes" id="UP000238956">
    <property type="component" value="Chromosome"/>
</dbReference>
<dbReference type="GeneID" id="98393425"/>
<comment type="similarity">
    <text evidence="1">Belongs to the cycloisomerase 2 family.</text>
</comment>
<dbReference type="Pfam" id="PF10282">
    <property type="entry name" value="Lactonase"/>
    <property type="match status" value="1"/>
</dbReference>